<dbReference type="PROSITE" id="PS51755">
    <property type="entry name" value="OMPR_PHOB"/>
    <property type="match status" value="1"/>
</dbReference>
<dbReference type="InterPro" id="IPR016032">
    <property type="entry name" value="Sig_transdc_resp-reg_C-effctor"/>
</dbReference>
<evidence type="ECO:0000256" key="3">
    <source>
        <dbReference type="PROSITE-ProRule" id="PRU01091"/>
    </source>
</evidence>
<evidence type="ECO:0000313" key="6">
    <source>
        <dbReference type="Proteomes" id="UP000613768"/>
    </source>
</evidence>
<dbReference type="GO" id="GO:0000160">
    <property type="term" value="P:phosphorelay signal transduction system"/>
    <property type="evidence" value="ECO:0007669"/>
    <property type="project" value="InterPro"/>
</dbReference>
<evidence type="ECO:0000256" key="2">
    <source>
        <dbReference type="ARBA" id="ARBA00023125"/>
    </source>
</evidence>
<accession>A0AAW3ZLK2</accession>
<dbReference type="PANTHER" id="PTHR36842">
    <property type="entry name" value="PROTEIN TOLB HOMOLOG"/>
    <property type="match status" value="1"/>
</dbReference>
<dbReference type="Pfam" id="PF00486">
    <property type="entry name" value="Trans_reg_C"/>
    <property type="match status" value="1"/>
</dbReference>
<keyword evidence="6" id="KW-1185">Reference proteome</keyword>
<protein>
    <submittedName>
        <fullName evidence="5">Winged helix-turn-helix domain-containing protein</fullName>
    </submittedName>
</protein>
<dbReference type="PANTHER" id="PTHR36842:SF1">
    <property type="entry name" value="PROTEIN TOLB"/>
    <property type="match status" value="1"/>
</dbReference>
<dbReference type="Pfam" id="PF07676">
    <property type="entry name" value="PD40"/>
    <property type="match status" value="1"/>
</dbReference>
<evidence type="ECO:0000313" key="5">
    <source>
        <dbReference type="EMBL" id="MBD8526843.1"/>
    </source>
</evidence>
<dbReference type="SUPFAM" id="SSF69304">
    <property type="entry name" value="Tricorn protease N-terminal domain"/>
    <property type="match status" value="1"/>
</dbReference>
<dbReference type="GO" id="GO:0003677">
    <property type="term" value="F:DNA binding"/>
    <property type="evidence" value="ECO:0007669"/>
    <property type="project" value="UniProtKB-UniRule"/>
</dbReference>
<dbReference type="Proteomes" id="UP000613768">
    <property type="component" value="Unassembled WGS sequence"/>
</dbReference>
<reference evidence="5 6" key="1">
    <citation type="submission" date="2020-09" db="EMBL/GenBank/DDBJ databases">
        <title>Pseudoxanthomonas sp. CAU 1598 isolated from sand of Yaerae Beach.</title>
        <authorList>
            <person name="Kim W."/>
        </authorList>
    </citation>
    <scope>NUCLEOTIDE SEQUENCE [LARGE SCALE GENOMIC DNA]</scope>
    <source>
        <strain evidence="5 6">CAU 1598</strain>
    </source>
</reference>
<dbReference type="Gene3D" id="2.120.10.30">
    <property type="entry name" value="TolB, C-terminal domain"/>
    <property type="match status" value="1"/>
</dbReference>
<dbReference type="SMART" id="SM00862">
    <property type="entry name" value="Trans_reg_C"/>
    <property type="match status" value="1"/>
</dbReference>
<dbReference type="InterPro" id="IPR001867">
    <property type="entry name" value="OmpR/PhoB-type_DNA-bd"/>
</dbReference>
<dbReference type="Gene3D" id="1.10.10.10">
    <property type="entry name" value="Winged helix-like DNA-binding domain superfamily/Winged helix DNA-binding domain"/>
    <property type="match status" value="1"/>
</dbReference>
<keyword evidence="2 3" id="KW-0238">DNA-binding</keyword>
<comment type="similarity">
    <text evidence="1">Belongs to the TolB family.</text>
</comment>
<sequence length="709" mass="78869">MDQRSALNTAPANGRIRLLPDECSGAHPIIEFDFGTLQFDNGHKLSPKACQVLWQLLQHAGETIGKEQLLDSVWSGQPRVPDVLVQAITEIRRGLGEELRAGLRTIPKHGYRLELQVSWLDGKAPSNSSDDADSRPPRHRASSVTLTLLSLLAVALASWWVVRQETSTAPPDGQLRVGARLSFEPGPDRQAALSPDGRLLAYVRPLAPGGVWKVHLRQPGLATPPQLLSSADTALELQPAWSNRGDRLAWLRIDDQGCRFVIHRLADGQQQQVGDCFRDIAPPFAWSPDDRALLVTDRMESTQRALHLVLLDLLSGERRLLDYPRAEAQADYQPRLSPDRGHWAFLRSARQATELWVMAVDGSQARQVTRFASGLAGFDWLADGRGWLVVAAGTARPSWWQVDLSGSRHPIDGPHLVQPSRAADADLWVAEQPASASVLWRGVGDQARPLAPSEQGSDQFPTPHPSGGLLFVSNRRGPAELWWLPVLDAPAQPLSSPADAFGRPLWWDQDSFLLSVREGSQWQLQRRWLHRPQTNTIDLAPYQVSELARVDQHWFAIGSRIDNPGHSELLRLRLVDGEIQRAEPTGIAAIAVRSGEGQLWIRQYLQRGVRQLDVQTLALGAAVGEDSHFLDWRIEDGGLLYWRRSDLQRHELVWLDPQGQRPSRLELPADEVFNPFAGLARTAQGELLSVRHNADAGDLHALEWLEAGR</sequence>
<dbReference type="SUPFAM" id="SSF46894">
    <property type="entry name" value="C-terminal effector domain of the bipartite response regulators"/>
    <property type="match status" value="1"/>
</dbReference>
<gene>
    <name evidence="5" type="ORF">IFO71_13965</name>
</gene>
<proteinExistence type="inferred from homology"/>
<dbReference type="InterPro" id="IPR036388">
    <property type="entry name" value="WH-like_DNA-bd_sf"/>
</dbReference>
<dbReference type="RefSeq" id="WP_192030264.1">
    <property type="nucleotide sequence ID" value="NZ_JACYTR010000033.1"/>
</dbReference>
<dbReference type="EMBL" id="JACYTR010000033">
    <property type="protein sequence ID" value="MBD8526843.1"/>
    <property type="molecule type" value="Genomic_DNA"/>
</dbReference>
<dbReference type="AlphaFoldDB" id="A0AAW3ZLK2"/>
<evidence type="ECO:0000259" key="4">
    <source>
        <dbReference type="PROSITE" id="PS51755"/>
    </source>
</evidence>
<evidence type="ECO:0000256" key="1">
    <source>
        <dbReference type="ARBA" id="ARBA00009820"/>
    </source>
</evidence>
<feature type="DNA-binding region" description="OmpR/PhoB-type" evidence="3">
    <location>
        <begin position="8"/>
        <end position="115"/>
    </location>
</feature>
<dbReference type="InterPro" id="IPR011659">
    <property type="entry name" value="WD40"/>
</dbReference>
<dbReference type="CDD" id="cd00383">
    <property type="entry name" value="trans_reg_C"/>
    <property type="match status" value="1"/>
</dbReference>
<feature type="domain" description="OmpR/PhoB-type" evidence="4">
    <location>
        <begin position="8"/>
        <end position="115"/>
    </location>
</feature>
<comment type="caution">
    <text evidence="5">The sequence shown here is derived from an EMBL/GenBank/DDBJ whole genome shotgun (WGS) entry which is preliminary data.</text>
</comment>
<dbReference type="GO" id="GO:0006355">
    <property type="term" value="P:regulation of DNA-templated transcription"/>
    <property type="evidence" value="ECO:0007669"/>
    <property type="project" value="InterPro"/>
</dbReference>
<organism evidence="5 6">
    <name type="scientific">Pseudomarimonas arenosa</name>
    <dbReference type="NCBI Taxonomy" id="2774145"/>
    <lineage>
        <taxon>Bacteria</taxon>
        <taxon>Pseudomonadati</taxon>
        <taxon>Pseudomonadota</taxon>
        <taxon>Gammaproteobacteria</taxon>
        <taxon>Lysobacterales</taxon>
        <taxon>Lysobacteraceae</taxon>
        <taxon>Pseudomarimonas</taxon>
    </lineage>
</organism>
<dbReference type="InterPro" id="IPR011042">
    <property type="entry name" value="6-blade_b-propeller_TolB-like"/>
</dbReference>
<name>A0AAW3ZLK2_9GAMM</name>